<organism evidence="1 2">
    <name type="scientific">Leptosia nina</name>
    <dbReference type="NCBI Taxonomy" id="320188"/>
    <lineage>
        <taxon>Eukaryota</taxon>
        <taxon>Metazoa</taxon>
        <taxon>Ecdysozoa</taxon>
        <taxon>Arthropoda</taxon>
        <taxon>Hexapoda</taxon>
        <taxon>Insecta</taxon>
        <taxon>Pterygota</taxon>
        <taxon>Neoptera</taxon>
        <taxon>Endopterygota</taxon>
        <taxon>Lepidoptera</taxon>
        <taxon>Glossata</taxon>
        <taxon>Ditrysia</taxon>
        <taxon>Papilionoidea</taxon>
        <taxon>Pieridae</taxon>
        <taxon>Pierinae</taxon>
        <taxon>Leptosia</taxon>
    </lineage>
</organism>
<protein>
    <submittedName>
        <fullName evidence="1">Uncharacterized protein</fullName>
    </submittedName>
</protein>
<reference evidence="1 2" key="1">
    <citation type="submission" date="2023-11" db="EMBL/GenBank/DDBJ databases">
        <authorList>
            <person name="Okamura Y."/>
        </authorList>
    </citation>
    <scope>NUCLEOTIDE SEQUENCE [LARGE SCALE GENOMIC DNA]</scope>
</reference>
<evidence type="ECO:0000313" key="1">
    <source>
        <dbReference type="EMBL" id="CAK1545489.1"/>
    </source>
</evidence>
<keyword evidence="2" id="KW-1185">Reference proteome</keyword>
<gene>
    <name evidence="1" type="ORF">LNINA_LOCUS5137</name>
</gene>
<sequence>MLRVWTLNNSEMIIIGVIVKLGVPYKRSTYSDLDVLQFRVSSQPFEYWWSKYKSLSVVYTAQFALSARTVHLI</sequence>
<evidence type="ECO:0000313" key="2">
    <source>
        <dbReference type="Proteomes" id="UP001497472"/>
    </source>
</evidence>
<name>A0AAV1J907_9NEOP</name>
<accession>A0AAV1J907</accession>
<dbReference type="AlphaFoldDB" id="A0AAV1J907"/>
<dbReference type="Proteomes" id="UP001497472">
    <property type="component" value="Unassembled WGS sequence"/>
</dbReference>
<dbReference type="EMBL" id="CAVLEF010000007">
    <property type="protein sequence ID" value="CAK1545489.1"/>
    <property type="molecule type" value="Genomic_DNA"/>
</dbReference>
<proteinExistence type="predicted"/>
<comment type="caution">
    <text evidence="1">The sequence shown here is derived from an EMBL/GenBank/DDBJ whole genome shotgun (WGS) entry which is preliminary data.</text>
</comment>